<dbReference type="PANTHER" id="PTHR10037">
    <property type="entry name" value="VOLTAGE-GATED CATION CHANNEL CALCIUM AND SODIUM"/>
    <property type="match status" value="1"/>
</dbReference>
<dbReference type="SUPFAM" id="SSF81324">
    <property type="entry name" value="Voltage-gated potassium channels"/>
    <property type="match status" value="2"/>
</dbReference>
<dbReference type="InterPro" id="IPR027359">
    <property type="entry name" value="Volt_channel_dom_sf"/>
</dbReference>
<feature type="transmembrane region" description="Helical" evidence="12">
    <location>
        <begin position="967"/>
        <end position="992"/>
    </location>
</feature>
<dbReference type="AlphaFoldDB" id="A0AAW0PIS2"/>
<feature type="transmembrane region" description="Helical" evidence="12">
    <location>
        <begin position="937"/>
        <end position="955"/>
    </location>
</feature>
<protein>
    <recommendedName>
        <fullName evidence="13">Ion transport domain-containing protein</fullName>
    </recommendedName>
</protein>
<keyword evidence="15" id="KW-1185">Reference proteome</keyword>
<feature type="domain" description="Ion transport" evidence="13">
    <location>
        <begin position="605"/>
        <end position="890"/>
    </location>
</feature>
<feature type="transmembrane region" description="Helical" evidence="12">
    <location>
        <begin position="118"/>
        <end position="142"/>
    </location>
</feature>
<keyword evidence="5" id="KW-0851">Voltage-gated channel</keyword>
<dbReference type="GO" id="GO:0001518">
    <property type="term" value="C:voltage-gated sodium channel complex"/>
    <property type="evidence" value="ECO:0007669"/>
    <property type="project" value="TreeGrafter"/>
</dbReference>
<keyword evidence="8 12" id="KW-0472">Membrane</keyword>
<accession>A0AAW0PIS2</accession>
<feature type="transmembrane region" description="Helical" evidence="12">
    <location>
        <begin position="87"/>
        <end position="106"/>
    </location>
</feature>
<feature type="region of interest" description="Disordered" evidence="11">
    <location>
        <begin position="172"/>
        <end position="560"/>
    </location>
</feature>
<gene>
    <name evidence="14" type="ORF">WMY93_010112</name>
</gene>
<evidence type="ECO:0000256" key="6">
    <source>
        <dbReference type="ARBA" id="ARBA00022989"/>
    </source>
</evidence>
<feature type="transmembrane region" description="Helical" evidence="12">
    <location>
        <begin position="740"/>
        <end position="762"/>
    </location>
</feature>
<evidence type="ECO:0000256" key="3">
    <source>
        <dbReference type="ARBA" id="ARBA00022692"/>
    </source>
</evidence>
<feature type="domain" description="Ion transport" evidence="13">
    <location>
        <begin position="65"/>
        <end position="148"/>
    </location>
</feature>
<keyword evidence="7" id="KW-0406">Ion transport</keyword>
<feature type="transmembrane region" description="Helical" evidence="12">
    <location>
        <begin position="644"/>
        <end position="665"/>
    </location>
</feature>
<feature type="compositionally biased region" description="Polar residues" evidence="11">
    <location>
        <begin position="512"/>
        <end position="524"/>
    </location>
</feature>
<evidence type="ECO:0000256" key="10">
    <source>
        <dbReference type="ARBA" id="ARBA00023303"/>
    </source>
</evidence>
<dbReference type="Gene3D" id="1.20.120.350">
    <property type="entry name" value="Voltage-gated potassium channels. Chain C"/>
    <property type="match status" value="2"/>
</dbReference>
<evidence type="ECO:0000256" key="2">
    <source>
        <dbReference type="ARBA" id="ARBA00022448"/>
    </source>
</evidence>
<organism evidence="14 15">
    <name type="scientific">Mugilogobius chulae</name>
    <name type="common">yellowstripe goby</name>
    <dbReference type="NCBI Taxonomy" id="88201"/>
    <lineage>
        <taxon>Eukaryota</taxon>
        <taxon>Metazoa</taxon>
        <taxon>Chordata</taxon>
        <taxon>Craniata</taxon>
        <taxon>Vertebrata</taxon>
        <taxon>Euteleostomi</taxon>
        <taxon>Actinopterygii</taxon>
        <taxon>Neopterygii</taxon>
        <taxon>Teleostei</taxon>
        <taxon>Neoteleostei</taxon>
        <taxon>Acanthomorphata</taxon>
        <taxon>Gobiaria</taxon>
        <taxon>Gobiiformes</taxon>
        <taxon>Gobioidei</taxon>
        <taxon>Gobiidae</taxon>
        <taxon>Gobionellinae</taxon>
        <taxon>Mugilogobius</taxon>
    </lineage>
</organism>
<keyword evidence="3 12" id="KW-0812">Transmembrane</keyword>
<feature type="transmembrane region" description="Helical" evidence="12">
    <location>
        <begin position="606"/>
        <end position="624"/>
    </location>
</feature>
<evidence type="ECO:0000256" key="5">
    <source>
        <dbReference type="ARBA" id="ARBA00022882"/>
    </source>
</evidence>
<evidence type="ECO:0000256" key="11">
    <source>
        <dbReference type="SAM" id="MobiDB-lite"/>
    </source>
</evidence>
<dbReference type="GO" id="GO:0086010">
    <property type="term" value="P:membrane depolarization during action potential"/>
    <property type="evidence" value="ECO:0007669"/>
    <property type="project" value="TreeGrafter"/>
</dbReference>
<dbReference type="GO" id="GO:0070509">
    <property type="term" value="P:calcium ion import"/>
    <property type="evidence" value="ECO:0007669"/>
    <property type="project" value="TreeGrafter"/>
</dbReference>
<dbReference type="GO" id="GO:0045956">
    <property type="term" value="P:positive regulation of calcium ion-dependent exocytosis"/>
    <property type="evidence" value="ECO:0007669"/>
    <property type="project" value="TreeGrafter"/>
</dbReference>
<reference evidence="15" key="1">
    <citation type="submission" date="2024-04" db="EMBL/GenBank/DDBJ databases">
        <title>Salinicola lusitanus LLJ914,a marine bacterium isolated from the Okinawa Trough.</title>
        <authorList>
            <person name="Li J."/>
        </authorList>
    </citation>
    <scope>NUCLEOTIDE SEQUENCE [LARGE SCALE GENOMIC DNA]</scope>
</reference>
<feature type="compositionally biased region" description="Polar residues" evidence="11">
    <location>
        <begin position="1"/>
        <end position="17"/>
    </location>
</feature>
<dbReference type="InterPro" id="IPR005821">
    <property type="entry name" value="Ion_trans_dom"/>
</dbReference>
<evidence type="ECO:0000256" key="1">
    <source>
        <dbReference type="ARBA" id="ARBA00004141"/>
    </source>
</evidence>
<evidence type="ECO:0000256" key="9">
    <source>
        <dbReference type="ARBA" id="ARBA00023180"/>
    </source>
</evidence>
<feature type="compositionally biased region" description="Basic residues" evidence="11">
    <location>
        <begin position="213"/>
        <end position="222"/>
    </location>
</feature>
<sequence>MADSCHSPQTMAAQQQPRRFRSPFITSRQPHSVTETHECKDREGGAIGADSSRLQRVKVQSNLVVLGMHLFGCTSQFEDYRQNFNSLLWAMTTVFQLLTVDDWNLVMYRSVAATSHWACLYFVTVIVLGRHLLLNVLVSIVVHSFKLKKAADIRARFQRTTIFRQNIGSAINKASGSDTNPADPNQGDENENRTPSRSPSTFPTVTDTNVSTRSRKTQHHGSKLGPQPQPTNNYIHEDTQNNHHLPLARSHTPPTCRNILKAPSVEPPVPVPEAETAALTEHQPEVQRRDECSFSTITVANSEDLIPDDPTEKVSTTDDPTADDTTTDDLAADDRSTADPLIDDSTADNPTSDALTDDPTTDNPTSDALTDDPTADNPTSDALTDDPTADNPTSDALTDDPTADNPTSDALTDDPTADNPTSDALTDDPTADNPTSDALTDDPTADNPTSDALTDDPTADNPTTSDPITAGQTADNPTIANPLTDCSTADNSTTVDSPCSTTAAPIADYPTTDESTADCPNTNVAKADYSTVDDPASDDEIVDDPATNDPTTDSLTVDNQQQNNNTSWIHRFVPSWCKEREEWSLFLFSPDNKFRLLCQRITSHIVFDRLMLFLIAVTCVTIAVERPDINLHGTERKFLDWSGYLFSCIFLVEMVLKMVALGLVFGSGSYCRSPWNLKDGCWWSVCPAHRSGDGSSDQKDLEEILKPLRLLRTLCPLRLLRYVPRLKQAVEGVTSSLKPLGSVSVISCVFFFVYGIVGVQLFQGKFYHCMDNTLKDVKNVTNKTECLASKHNWVAGGSTSTAFPRCFTHILSTLSSYRPALMSLFVMYSLDGWLPIMYSGIDAVAEDIEPVVNYSQWRLLYFLSFMMVSFLLLDMFISILVEKHAQVQKKLRESRKSHASRRKRVRRRAAAEPVEVPYYAHYSPVRRFIHRVCTSPRMDYCVMLIIFVSVLVMGLDDHDHPKYVDDIIEYTFFVTTALLVLEVTLKMVAFGIRRYFQNGWNRLDIVVLSVSMVSLVLSELDMTQTFPINPGILRACRVLRLAQVLKAKKIRALVKTVVKTMLHVGNLCLLFTFFFYIYSVLGVELFGDLECSEDFPCAGLHRHANFGHFGFALMALYKVTTGDNWSGILKDTLRKCHPDDKDCAGYLFWAAPLVLITFIIMVHFLLVNLVVSTIIQTLDSAQERKTERERVCEEEQPPCSTSADLESVCVCEEEQPQCSTSADLESVCVCEEEQPPCSTSADLESVCVCEEESLSVPHLQTWRVYMFVPGPIYNSNFL</sequence>
<keyword evidence="2" id="KW-0813">Transport</keyword>
<feature type="compositionally biased region" description="Polar residues" evidence="11">
    <location>
        <begin position="548"/>
        <end position="560"/>
    </location>
</feature>
<dbReference type="GO" id="GO:0008332">
    <property type="term" value="F:low voltage-gated calcium channel activity"/>
    <property type="evidence" value="ECO:0007669"/>
    <property type="project" value="TreeGrafter"/>
</dbReference>
<dbReference type="Pfam" id="PF00520">
    <property type="entry name" value="Ion_trans"/>
    <property type="match status" value="3"/>
</dbReference>
<evidence type="ECO:0000313" key="14">
    <source>
        <dbReference type="EMBL" id="KAK7918828.1"/>
    </source>
</evidence>
<evidence type="ECO:0000259" key="13">
    <source>
        <dbReference type="Pfam" id="PF00520"/>
    </source>
</evidence>
<feature type="transmembrane region" description="Helical" evidence="12">
    <location>
        <begin position="1056"/>
        <end position="1078"/>
    </location>
</feature>
<feature type="domain" description="Ion transport" evidence="13">
    <location>
        <begin position="938"/>
        <end position="1185"/>
    </location>
</feature>
<feature type="compositionally biased region" description="Acidic residues" evidence="11">
    <location>
        <begin position="320"/>
        <end position="331"/>
    </location>
</feature>
<dbReference type="Proteomes" id="UP001460270">
    <property type="component" value="Unassembled WGS sequence"/>
</dbReference>
<evidence type="ECO:0000256" key="8">
    <source>
        <dbReference type="ARBA" id="ARBA00023136"/>
    </source>
</evidence>
<evidence type="ECO:0000256" key="12">
    <source>
        <dbReference type="SAM" id="Phobius"/>
    </source>
</evidence>
<keyword evidence="6 12" id="KW-1133">Transmembrane helix</keyword>
<dbReference type="PANTHER" id="PTHR10037:SF230">
    <property type="entry name" value="CA[2+]-CHANNEL PROTEIN ALPHA[[1]] SUBUNIT T, ISOFORM F"/>
    <property type="match status" value="1"/>
</dbReference>
<dbReference type="Gene3D" id="1.10.287.70">
    <property type="match status" value="3"/>
</dbReference>
<feature type="compositionally biased region" description="Polar residues" evidence="11">
    <location>
        <begin position="460"/>
        <end position="503"/>
    </location>
</feature>
<dbReference type="FunFam" id="1.20.120.350:FF:000009">
    <property type="entry name" value="Voltage-dependent T-type calcium channel subunit alpha"/>
    <property type="match status" value="1"/>
</dbReference>
<dbReference type="InterPro" id="IPR043203">
    <property type="entry name" value="VGCC_Ca_Na"/>
</dbReference>
<keyword evidence="4" id="KW-0677">Repeat</keyword>
<dbReference type="EMBL" id="JBBPFD010000007">
    <property type="protein sequence ID" value="KAK7918828.1"/>
    <property type="molecule type" value="Genomic_DNA"/>
</dbReference>
<evidence type="ECO:0000313" key="15">
    <source>
        <dbReference type="Proteomes" id="UP001460270"/>
    </source>
</evidence>
<keyword evidence="9" id="KW-0325">Glycoprotein</keyword>
<proteinExistence type="predicted"/>
<feature type="compositionally biased region" description="Polar residues" evidence="11">
    <location>
        <begin position="172"/>
        <end position="183"/>
    </location>
</feature>
<evidence type="ECO:0000256" key="4">
    <source>
        <dbReference type="ARBA" id="ARBA00022737"/>
    </source>
</evidence>
<comment type="subcellular location">
    <subcellularLocation>
        <location evidence="1">Membrane</location>
        <topology evidence="1">Multi-pass membrane protein</topology>
    </subcellularLocation>
</comment>
<feature type="transmembrane region" description="Helical" evidence="12">
    <location>
        <begin position="859"/>
        <end position="881"/>
    </location>
</feature>
<dbReference type="GO" id="GO:0005248">
    <property type="term" value="F:voltage-gated sodium channel activity"/>
    <property type="evidence" value="ECO:0007669"/>
    <property type="project" value="TreeGrafter"/>
</dbReference>
<feature type="compositionally biased region" description="Basic and acidic residues" evidence="11">
    <location>
        <begin position="282"/>
        <end position="292"/>
    </location>
</feature>
<dbReference type="GO" id="GO:0043005">
    <property type="term" value="C:neuron projection"/>
    <property type="evidence" value="ECO:0007669"/>
    <property type="project" value="TreeGrafter"/>
</dbReference>
<evidence type="ECO:0000256" key="7">
    <source>
        <dbReference type="ARBA" id="ARBA00023065"/>
    </source>
</evidence>
<name>A0AAW0PIS2_9GOBI</name>
<comment type="caution">
    <text evidence="14">The sequence shown here is derived from an EMBL/GenBank/DDBJ whole genome shotgun (WGS) entry which is preliminary data.</text>
</comment>
<feature type="transmembrane region" description="Helical" evidence="12">
    <location>
        <begin position="1147"/>
        <end position="1175"/>
    </location>
</feature>
<feature type="region of interest" description="Disordered" evidence="11">
    <location>
        <begin position="1"/>
        <end position="27"/>
    </location>
</feature>
<keyword evidence="10" id="KW-0407">Ion channel</keyword>
<feature type="compositionally biased region" description="Polar residues" evidence="11">
    <location>
        <begin position="193"/>
        <end position="212"/>
    </location>
</feature>